<proteinExistence type="predicted"/>
<organism evidence="1 2">
    <name type="scientific">Acinetobacter piscicola</name>
    <dbReference type="NCBI Taxonomy" id="2006115"/>
    <lineage>
        <taxon>Bacteria</taxon>
        <taxon>Pseudomonadati</taxon>
        <taxon>Pseudomonadota</taxon>
        <taxon>Gammaproteobacteria</taxon>
        <taxon>Moraxellales</taxon>
        <taxon>Moraxellaceae</taxon>
        <taxon>Acinetobacter</taxon>
    </lineage>
</organism>
<dbReference type="Proteomes" id="UP000593966">
    <property type="component" value="Chromosome"/>
</dbReference>
<sequence>MHFNRIKNKYLSIVLTQIFCICGILFTSSLAARDVQTLANQSLTQQQYNQLITHFTNQVNATKKILDQSENADATAQRQAFCSRLEAYQHIAALSKDNLQLETASVMLMVANQFLDRQKQSLIDSGMTEQVFCAAKPSKLSENDIKMAENDK</sequence>
<dbReference type="EMBL" id="CP048659">
    <property type="protein sequence ID" value="QOW46228.1"/>
    <property type="molecule type" value="Genomic_DNA"/>
</dbReference>
<dbReference type="AlphaFoldDB" id="A0A7S6VWN8"/>
<reference evidence="1 2" key="1">
    <citation type="submission" date="2020-02" db="EMBL/GenBank/DDBJ databases">
        <title>Tigecycline-resistant Acinetobacter species from pigs and migratory birds.</title>
        <authorList>
            <person name="Chen C."/>
            <person name="Sun J."/>
            <person name="Liao X.-P."/>
            <person name="Liu Y.-H."/>
        </authorList>
    </citation>
    <scope>NUCLEOTIDE SEQUENCE [LARGE SCALE GENOMIC DNA]</scope>
    <source>
        <strain evidence="1 2">YH12207_T</strain>
    </source>
</reference>
<evidence type="ECO:0000313" key="2">
    <source>
        <dbReference type="Proteomes" id="UP000593966"/>
    </source>
</evidence>
<keyword evidence="2" id="KW-1185">Reference proteome</keyword>
<evidence type="ECO:0000313" key="1">
    <source>
        <dbReference type="EMBL" id="QOW46228.1"/>
    </source>
</evidence>
<accession>A0A7S6VWN8</accession>
<protein>
    <submittedName>
        <fullName evidence="1">Uncharacterized protein</fullName>
    </submittedName>
</protein>
<gene>
    <name evidence="1" type="ORF">G0028_10155</name>
</gene>
<name>A0A7S6VWN8_9GAMM</name>